<dbReference type="EMBL" id="JACOGA010000006">
    <property type="protein sequence ID" value="MBC3873417.1"/>
    <property type="molecule type" value="Genomic_DNA"/>
</dbReference>
<proteinExistence type="predicted"/>
<sequence length="92" mass="10267">MSFVIMFLVVLVLILVGLNVYAIRSLFSKDVYTKEQIPLLIGVIIFVPFVGASLVLYLARTKYEGSVFTHSTVDGEVENVHILNNYNIDGSE</sequence>
<dbReference type="RefSeq" id="WP_186941459.1">
    <property type="nucleotide sequence ID" value="NZ_JACOGA010000006.1"/>
</dbReference>
<reference evidence="2 3" key="1">
    <citation type="submission" date="2020-08" db="EMBL/GenBank/DDBJ databases">
        <title>Novel species isolated from subtropical streams in China.</title>
        <authorList>
            <person name="Lu H."/>
        </authorList>
    </citation>
    <scope>NUCLEOTIDE SEQUENCE [LARGE SCALE GENOMIC DNA]</scope>
    <source>
        <strain evidence="2 3">LX15W</strain>
    </source>
</reference>
<organism evidence="2 3">
    <name type="scientific">Undibacterium flavidum</name>
    <dbReference type="NCBI Taxonomy" id="2762297"/>
    <lineage>
        <taxon>Bacteria</taxon>
        <taxon>Pseudomonadati</taxon>
        <taxon>Pseudomonadota</taxon>
        <taxon>Betaproteobacteria</taxon>
        <taxon>Burkholderiales</taxon>
        <taxon>Oxalobacteraceae</taxon>
        <taxon>Undibacterium</taxon>
    </lineage>
</organism>
<keyword evidence="1" id="KW-1133">Transmembrane helix</keyword>
<evidence type="ECO:0000313" key="3">
    <source>
        <dbReference type="Proteomes" id="UP000624279"/>
    </source>
</evidence>
<keyword evidence="1" id="KW-0812">Transmembrane</keyword>
<keyword evidence="3" id="KW-1185">Reference proteome</keyword>
<comment type="caution">
    <text evidence="2">The sequence shown here is derived from an EMBL/GenBank/DDBJ whole genome shotgun (WGS) entry which is preliminary data.</text>
</comment>
<feature type="transmembrane region" description="Helical" evidence="1">
    <location>
        <begin position="38"/>
        <end position="59"/>
    </location>
</feature>
<accession>A0ABR6Y9U5</accession>
<protein>
    <submittedName>
        <fullName evidence="2">Uncharacterized protein</fullName>
    </submittedName>
</protein>
<dbReference type="Proteomes" id="UP000624279">
    <property type="component" value="Unassembled WGS sequence"/>
</dbReference>
<evidence type="ECO:0000313" key="2">
    <source>
        <dbReference type="EMBL" id="MBC3873417.1"/>
    </source>
</evidence>
<gene>
    <name evidence="2" type="ORF">H8K55_07460</name>
</gene>
<evidence type="ECO:0000256" key="1">
    <source>
        <dbReference type="SAM" id="Phobius"/>
    </source>
</evidence>
<name>A0ABR6Y9U5_9BURK</name>
<keyword evidence="1" id="KW-0472">Membrane</keyword>